<dbReference type="STRING" id="50340.PF66_02159"/>
<dbReference type="AlphaFoldDB" id="A0A0N0E4H4"/>
<evidence type="ECO:0000313" key="2">
    <source>
        <dbReference type="Proteomes" id="UP000037931"/>
    </source>
</evidence>
<organism evidence="1 2">
    <name type="scientific">Pseudomonas asplenii</name>
    <dbReference type="NCBI Taxonomy" id="53407"/>
    <lineage>
        <taxon>Bacteria</taxon>
        <taxon>Pseudomonadati</taxon>
        <taxon>Pseudomonadota</taxon>
        <taxon>Gammaproteobacteria</taxon>
        <taxon>Pseudomonadales</taxon>
        <taxon>Pseudomonadaceae</taxon>
        <taxon>Pseudomonas</taxon>
    </lineage>
</organism>
<comment type="caution">
    <text evidence="1">The sequence shown here is derived from an EMBL/GenBank/DDBJ whole genome shotgun (WGS) entry which is preliminary data.</text>
</comment>
<gene>
    <name evidence="1" type="ORF">PF66_02159</name>
</gene>
<proteinExistence type="predicted"/>
<accession>A0A0N0E4H4</accession>
<dbReference type="Proteomes" id="UP000037931">
    <property type="component" value="Unassembled WGS sequence"/>
</dbReference>
<dbReference type="PATRIC" id="fig|50340.43.peg.5528"/>
<dbReference type="EMBL" id="JSYZ01000007">
    <property type="protein sequence ID" value="KPA91276.1"/>
    <property type="molecule type" value="Genomic_DNA"/>
</dbReference>
<keyword evidence="2" id="KW-1185">Reference proteome</keyword>
<protein>
    <submittedName>
        <fullName evidence="1">Uncharacterized protein</fullName>
    </submittedName>
</protein>
<sequence length="184" mass="20085">MVIDDFSVSWDAPIVPSVSLGGIPLGAGVRALEHVLSRYVVDENLLLYKFERGPLLRLIWYGFEEGTGAGGYSFSIFNEDGVKDECALYIMLRAHEVYAIKVYGLGFASEDIRRSSYQGVLPCGVGLGALVVDILPFATLEFDSAEEWFYAGGGYNGLEVSGWGVRLEDEPDQIITAMCVIPGE</sequence>
<name>A0A0N0E4H4_9PSED</name>
<evidence type="ECO:0000313" key="1">
    <source>
        <dbReference type="EMBL" id="KPA91276.1"/>
    </source>
</evidence>
<dbReference type="RefSeq" id="WP_239687892.1">
    <property type="nucleotide sequence ID" value="NZ_JSYZ01000007.1"/>
</dbReference>
<reference evidence="1 2" key="1">
    <citation type="journal article" date="2015" name="PLoS ONE">
        <title>Rice-Infecting Pseudomonas Genomes Are Highly Accessorized and Harbor Multiple Putative Virulence Mechanisms to Cause Sheath Brown Rot.</title>
        <authorList>
            <person name="Quibod I.L."/>
            <person name="Grande G."/>
            <person name="Oreiro E.G."/>
            <person name="Borja F.N."/>
            <person name="Dossa G.S."/>
            <person name="Mauleon R."/>
            <person name="Cruz C.V."/>
            <person name="Oliva R."/>
        </authorList>
    </citation>
    <scope>NUCLEOTIDE SEQUENCE [LARGE SCALE GENOMIC DNA]</scope>
    <source>
        <strain evidence="1 2">IRRI 6609</strain>
    </source>
</reference>